<dbReference type="AlphaFoldDB" id="X0R583"/>
<keyword evidence="1" id="KW-0378">Hydrolase</keyword>
<evidence type="ECO:0000313" key="4">
    <source>
        <dbReference type="Proteomes" id="UP000019491"/>
    </source>
</evidence>
<dbReference type="CDD" id="cd03440">
    <property type="entry name" value="hot_dog"/>
    <property type="match status" value="1"/>
</dbReference>
<dbReference type="OrthoDB" id="5510361at2"/>
<dbReference type="Pfam" id="PF03061">
    <property type="entry name" value="4HBT"/>
    <property type="match status" value="1"/>
</dbReference>
<dbReference type="InterPro" id="IPR029069">
    <property type="entry name" value="HotDog_dom_sf"/>
</dbReference>
<sequence length="133" mass="14483">MSKNKEITSTLRVRIGQEEAHYGGNLVEGARMLKLFGDIITEIAVITDGDEGLFVGYSSVEFLAPVYAGDFIEATGRVVRIGNTSRTVEFEARKIIASRYDLAPSAADVLDEPVVVVRATGTTVIPKEHTRAR</sequence>
<dbReference type="InterPro" id="IPR006683">
    <property type="entry name" value="Thioestr_dom"/>
</dbReference>
<accession>X0R583</accession>
<evidence type="ECO:0000313" key="3">
    <source>
        <dbReference type="EMBL" id="GAF46095.1"/>
    </source>
</evidence>
<organism evidence="3 4">
    <name type="scientific">Rhodococcus wratislaviensis NBRC 100605</name>
    <dbReference type="NCBI Taxonomy" id="1219028"/>
    <lineage>
        <taxon>Bacteria</taxon>
        <taxon>Bacillati</taxon>
        <taxon>Actinomycetota</taxon>
        <taxon>Actinomycetes</taxon>
        <taxon>Mycobacteriales</taxon>
        <taxon>Nocardiaceae</taxon>
        <taxon>Rhodococcus</taxon>
    </lineage>
</organism>
<name>X0R583_RHOWR</name>
<evidence type="ECO:0000259" key="2">
    <source>
        <dbReference type="PROSITE" id="PS51770"/>
    </source>
</evidence>
<dbReference type="SUPFAM" id="SSF54637">
    <property type="entry name" value="Thioesterase/thiol ester dehydrase-isomerase"/>
    <property type="match status" value="1"/>
</dbReference>
<keyword evidence="4" id="KW-1185">Reference proteome</keyword>
<dbReference type="InterPro" id="IPR033120">
    <property type="entry name" value="HOTDOG_ACOT"/>
</dbReference>
<dbReference type="Gene3D" id="3.10.129.10">
    <property type="entry name" value="Hotdog Thioesterase"/>
    <property type="match status" value="1"/>
</dbReference>
<dbReference type="GO" id="GO:0016787">
    <property type="term" value="F:hydrolase activity"/>
    <property type="evidence" value="ECO:0007669"/>
    <property type="project" value="UniProtKB-KW"/>
</dbReference>
<reference evidence="3 4" key="1">
    <citation type="submission" date="2014-02" db="EMBL/GenBank/DDBJ databases">
        <title>Whole genome shotgun sequence of Rhodococcus wratislaviensis NBRC 100605.</title>
        <authorList>
            <person name="Hosoyama A."/>
            <person name="Tsuchikane K."/>
            <person name="Yoshida I."/>
            <person name="Ohji S."/>
            <person name="Ichikawa N."/>
            <person name="Yamazoe A."/>
            <person name="Fujita N."/>
        </authorList>
    </citation>
    <scope>NUCLEOTIDE SEQUENCE [LARGE SCALE GENOMIC DNA]</scope>
    <source>
        <strain evidence="3 4">NBRC 100605</strain>
    </source>
</reference>
<dbReference type="Proteomes" id="UP000019491">
    <property type="component" value="Unassembled WGS sequence"/>
</dbReference>
<dbReference type="EMBL" id="BAWF01000028">
    <property type="protein sequence ID" value="GAF46095.1"/>
    <property type="molecule type" value="Genomic_DNA"/>
</dbReference>
<protein>
    <recommendedName>
        <fullName evidence="2">HotDog ACOT-type domain-containing protein</fullName>
    </recommendedName>
</protein>
<gene>
    <name evidence="3" type="ORF">RW1_028_01340</name>
</gene>
<feature type="domain" description="HotDog ACOT-type" evidence="2">
    <location>
        <begin position="3"/>
        <end position="129"/>
    </location>
</feature>
<evidence type="ECO:0000256" key="1">
    <source>
        <dbReference type="PROSITE-ProRule" id="PRU01106"/>
    </source>
</evidence>
<dbReference type="PROSITE" id="PS51770">
    <property type="entry name" value="HOTDOG_ACOT"/>
    <property type="match status" value="1"/>
</dbReference>
<comment type="caution">
    <text evidence="3">The sequence shown here is derived from an EMBL/GenBank/DDBJ whole genome shotgun (WGS) entry which is preliminary data.</text>
</comment>
<proteinExistence type="predicted"/>